<proteinExistence type="predicted"/>
<feature type="non-terminal residue" evidence="2">
    <location>
        <position position="77"/>
    </location>
</feature>
<organism evidence="2 3">
    <name type="scientific">Halomonas marinisediminis</name>
    <dbReference type="NCBI Taxonomy" id="2546095"/>
    <lineage>
        <taxon>Bacteria</taxon>
        <taxon>Pseudomonadati</taxon>
        <taxon>Pseudomonadota</taxon>
        <taxon>Gammaproteobacteria</taxon>
        <taxon>Oceanospirillales</taxon>
        <taxon>Halomonadaceae</taxon>
        <taxon>Halomonas</taxon>
    </lineage>
</organism>
<accession>A0ABY2D1L4</accession>
<feature type="non-terminal residue" evidence="2">
    <location>
        <position position="1"/>
    </location>
</feature>
<dbReference type="PANTHER" id="PTHR16138">
    <property type="entry name" value="MYCOPHENOLIC ACID ACYL-GLUCURONIDE ESTERASE, MITOCHONDRIAL"/>
    <property type="match status" value="1"/>
</dbReference>
<evidence type="ECO:0000313" key="2">
    <source>
        <dbReference type="EMBL" id="TDA74647.1"/>
    </source>
</evidence>
<reference evidence="2 3" key="1">
    <citation type="submission" date="2019-03" db="EMBL/GenBank/DDBJ databases">
        <title>Halomonas marinisediminis sp. nov., a moderately halophilic bacterium isolated from the Bohai Gulf.</title>
        <authorList>
            <person name="Ji X."/>
        </authorList>
    </citation>
    <scope>NUCLEOTIDE SEQUENCE [LARGE SCALE GENOMIC DNA]</scope>
    <source>
        <strain evidence="2 3">204</strain>
    </source>
</reference>
<comment type="caution">
    <text evidence="2">The sequence shown here is derived from an EMBL/GenBank/DDBJ whole genome shotgun (WGS) entry which is preliminary data.</text>
</comment>
<keyword evidence="1 2" id="KW-0378">Hydrolase</keyword>
<name>A0ABY2D1L4_9GAMM</name>
<keyword evidence="3" id="KW-1185">Reference proteome</keyword>
<dbReference type="EMBL" id="SLTR01000680">
    <property type="protein sequence ID" value="TDA74647.1"/>
    <property type="molecule type" value="Genomic_DNA"/>
</dbReference>
<dbReference type="Gene3D" id="3.40.50.1820">
    <property type="entry name" value="alpha/beta hydrolase"/>
    <property type="match status" value="1"/>
</dbReference>
<dbReference type="GO" id="GO:0016787">
    <property type="term" value="F:hydrolase activity"/>
    <property type="evidence" value="ECO:0007669"/>
    <property type="project" value="UniProtKB-KW"/>
</dbReference>
<evidence type="ECO:0000256" key="1">
    <source>
        <dbReference type="ARBA" id="ARBA00022801"/>
    </source>
</evidence>
<sequence length="77" mass="8794">WGGMTETEKAEMARLGRIERPSDYDDSPYIITRKFIEDGRRNLVLRDPLPLSMPVRFLHGTGDTTVPTALALRLLEH</sequence>
<dbReference type="Proteomes" id="UP000294823">
    <property type="component" value="Unassembled WGS sequence"/>
</dbReference>
<gene>
    <name evidence="2" type="ORF">E0702_18220</name>
</gene>
<dbReference type="PANTHER" id="PTHR16138:SF7">
    <property type="entry name" value="PALMITOYL-PROTEIN THIOESTERASE ABHD10, MITOCHONDRIAL"/>
    <property type="match status" value="1"/>
</dbReference>
<protein>
    <submittedName>
        <fullName evidence="2">Alpha/beta hydrolase</fullName>
    </submittedName>
</protein>
<dbReference type="SUPFAM" id="SSF53474">
    <property type="entry name" value="alpha/beta-Hydrolases"/>
    <property type="match status" value="1"/>
</dbReference>
<dbReference type="InterPro" id="IPR029058">
    <property type="entry name" value="AB_hydrolase_fold"/>
</dbReference>
<dbReference type="InterPro" id="IPR052382">
    <property type="entry name" value="ABHD10_acyl-thioesterase"/>
</dbReference>
<evidence type="ECO:0000313" key="3">
    <source>
        <dbReference type="Proteomes" id="UP000294823"/>
    </source>
</evidence>